<protein>
    <submittedName>
        <fullName evidence="2">Uncharacterized protein</fullName>
    </submittedName>
</protein>
<accession>A0A015NGA6</accession>
<keyword evidence="3" id="KW-1185">Reference proteome</keyword>
<dbReference type="AlphaFoldDB" id="A0A015NGA6"/>
<gene>
    <name evidence="2" type="ORF">RirG_015350</name>
</gene>
<comment type="caution">
    <text evidence="2">The sequence shown here is derived from an EMBL/GenBank/DDBJ whole genome shotgun (WGS) entry which is preliminary data.</text>
</comment>
<evidence type="ECO:0000256" key="1">
    <source>
        <dbReference type="SAM" id="Coils"/>
    </source>
</evidence>
<sequence>MTETQIEVVTNKQHEVFNLLELPDPKSQLIRKECLNIKRDASFENLTSDFAKLTDLIRLAENGAYDHCEIQIQIRDIGRIITQLAGDTSVAILAFEKTSEEMAETWKIIYEYLLSSFEDEALIMLGSVKELNENMLNISVKLKGETKLAAEKVKNISNAANKHKQEDINNCKTKEALLSEKVAAEKRLGNLETEIEVITKNVEKAEKSAYRWGIVNMFVPFPIKKYQNAQELADSERKG</sequence>
<proteinExistence type="predicted"/>
<evidence type="ECO:0000313" key="3">
    <source>
        <dbReference type="Proteomes" id="UP000022910"/>
    </source>
</evidence>
<reference evidence="2 3" key="1">
    <citation type="submission" date="2014-02" db="EMBL/GenBank/DDBJ databases">
        <title>Single nucleus genome sequencing reveals high similarity among nuclei of an endomycorrhizal fungus.</title>
        <authorList>
            <person name="Lin K."/>
            <person name="Geurts R."/>
            <person name="Zhang Z."/>
            <person name="Limpens E."/>
            <person name="Saunders D.G."/>
            <person name="Mu D."/>
            <person name="Pang E."/>
            <person name="Cao H."/>
            <person name="Cha H."/>
            <person name="Lin T."/>
            <person name="Zhou Q."/>
            <person name="Shang Y."/>
            <person name="Li Y."/>
            <person name="Ivanov S."/>
            <person name="Sharma T."/>
            <person name="Velzen R.V."/>
            <person name="Ruijter N.D."/>
            <person name="Aanen D.K."/>
            <person name="Win J."/>
            <person name="Kamoun S."/>
            <person name="Bisseling T."/>
            <person name="Huang S."/>
        </authorList>
    </citation>
    <scope>NUCLEOTIDE SEQUENCE [LARGE SCALE GENOMIC DNA]</scope>
    <source>
        <strain evidence="3">DAOM197198w</strain>
    </source>
</reference>
<keyword evidence="1" id="KW-0175">Coiled coil</keyword>
<dbReference type="PANTHER" id="PTHR37508:SF1">
    <property type="entry name" value="TRANSMEMBRANE PROTEIN"/>
    <property type="match status" value="1"/>
</dbReference>
<dbReference type="OrthoDB" id="2349703at2759"/>
<feature type="coiled-coil region" evidence="1">
    <location>
        <begin position="174"/>
        <end position="208"/>
    </location>
</feature>
<dbReference type="Proteomes" id="UP000022910">
    <property type="component" value="Unassembled WGS sequence"/>
</dbReference>
<dbReference type="PANTHER" id="PTHR37508">
    <property type="entry name" value="TRANSMEMBRANE PROTEIN"/>
    <property type="match status" value="1"/>
</dbReference>
<dbReference type="EMBL" id="JEMT01009153">
    <property type="protein sequence ID" value="EXX78403.1"/>
    <property type="molecule type" value="Genomic_DNA"/>
</dbReference>
<dbReference type="HOGENOM" id="CLU_1161672_0_0_1"/>
<organism evidence="2 3">
    <name type="scientific">Rhizophagus irregularis (strain DAOM 197198w)</name>
    <name type="common">Glomus intraradices</name>
    <dbReference type="NCBI Taxonomy" id="1432141"/>
    <lineage>
        <taxon>Eukaryota</taxon>
        <taxon>Fungi</taxon>
        <taxon>Fungi incertae sedis</taxon>
        <taxon>Mucoromycota</taxon>
        <taxon>Glomeromycotina</taxon>
        <taxon>Glomeromycetes</taxon>
        <taxon>Glomerales</taxon>
        <taxon>Glomeraceae</taxon>
        <taxon>Rhizophagus</taxon>
    </lineage>
</organism>
<dbReference type="STRING" id="1432141.A0A015NGA6"/>
<evidence type="ECO:0000313" key="2">
    <source>
        <dbReference type="EMBL" id="EXX78403.1"/>
    </source>
</evidence>
<name>A0A015NGA6_RHIIW</name>